<protein>
    <submittedName>
        <fullName evidence="2">Uncharacterized protein</fullName>
    </submittedName>
</protein>
<proteinExistence type="predicted"/>
<name>A0ABN7PKT0_TIMPD</name>
<reference evidence="2" key="1">
    <citation type="submission" date="2021-03" db="EMBL/GenBank/DDBJ databases">
        <authorList>
            <person name="Tran Van P."/>
        </authorList>
    </citation>
    <scope>NUCLEOTIDE SEQUENCE</scope>
</reference>
<organism evidence="2 3">
    <name type="scientific">Timema podura</name>
    <name type="common">Walking stick</name>
    <dbReference type="NCBI Taxonomy" id="61482"/>
    <lineage>
        <taxon>Eukaryota</taxon>
        <taxon>Metazoa</taxon>
        <taxon>Ecdysozoa</taxon>
        <taxon>Arthropoda</taxon>
        <taxon>Hexapoda</taxon>
        <taxon>Insecta</taxon>
        <taxon>Pterygota</taxon>
        <taxon>Neoptera</taxon>
        <taxon>Polyneoptera</taxon>
        <taxon>Phasmatodea</taxon>
        <taxon>Timematodea</taxon>
        <taxon>Timematoidea</taxon>
        <taxon>Timematidae</taxon>
        <taxon>Timema</taxon>
    </lineage>
</organism>
<feature type="region of interest" description="Disordered" evidence="1">
    <location>
        <begin position="59"/>
        <end position="88"/>
    </location>
</feature>
<evidence type="ECO:0000313" key="2">
    <source>
        <dbReference type="EMBL" id="CAG2066794.1"/>
    </source>
</evidence>
<accession>A0ABN7PKT0</accession>
<keyword evidence="3" id="KW-1185">Reference proteome</keyword>
<feature type="compositionally biased region" description="Low complexity" evidence="1">
    <location>
        <begin position="65"/>
        <end position="88"/>
    </location>
</feature>
<sequence length="88" mass="9141">GYSLEDGGLVGNVSQPGKFGVTDPSILTVSDDGTVVGIADKSGNVYLGQFSAHHEVVRGEDEKSVISTSSASSHISSRTTYSSLLRPQ</sequence>
<evidence type="ECO:0000313" key="3">
    <source>
        <dbReference type="Proteomes" id="UP001153148"/>
    </source>
</evidence>
<evidence type="ECO:0000256" key="1">
    <source>
        <dbReference type="SAM" id="MobiDB-lite"/>
    </source>
</evidence>
<gene>
    <name evidence="2" type="ORF">TPAB3V08_LOCUS13737</name>
</gene>
<comment type="caution">
    <text evidence="2">The sequence shown here is derived from an EMBL/GenBank/DDBJ whole genome shotgun (WGS) entry which is preliminary data.</text>
</comment>
<dbReference type="Proteomes" id="UP001153148">
    <property type="component" value="Unassembled WGS sequence"/>
</dbReference>
<feature type="non-terminal residue" evidence="2">
    <location>
        <position position="1"/>
    </location>
</feature>
<dbReference type="EMBL" id="CAJPIN010059072">
    <property type="protein sequence ID" value="CAG2066794.1"/>
    <property type="molecule type" value="Genomic_DNA"/>
</dbReference>